<gene>
    <name evidence="3" type="ORF">N8I77_013018</name>
</gene>
<feature type="region of interest" description="Disordered" evidence="2">
    <location>
        <begin position="118"/>
        <end position="160"/>
    </location>
</feature>
<evidence type="ECO:0000313" key="4">
    <source>
        <dbReference type="Proteomes" id="UP001265746"/>
    </source>
</evidence>
<name>A0AAD9VX94_PHOAM</name>
<feature type="compositionally biased region" description="Low complexity" evidence="2">
    <location>
        <begin position="202"/>
        <end position="211"/>
    </location>
</feature>
<dbReference type="PANTHER" id="PTHR37534">
    <property type="entry name" value="TRANSCRIPTIONAL ACTIVATOR PROTEIN UGA3"/>
    <property type="match status" value="1"/>
</dbReference>
<keyword evidence="1" id="KW-0539">Nucleus</keyword>
<feature type="compositionally biased region" description="Polar residues" evidence="2">
    <location>
        <begin position="141"/>
        <end position="150"/>
    </location>
</feature>
<evidence type="ECO:0000256" key="2">
    <source>
        <dbReference type="SAM" id="MobiDB-lite"/>
    </source>
</evidence>
<dbReference type="EMBL" id="JAUJFL010000010">
    <property type="protein sequence ID" value="KAK2597155.1"/>
    <property type="molecule type" value="Genomic_DNA"/>
</dbReference>
<comment type="caution">
    <text evidence="3">The sequence shown here is derived from an EMBL/GenBank/DDBJ whole genome shotgun (WGS) entry which is preliminary data.</text>
</comment>
<proteinExistence type="predicted"/>
<feature type="region of interest" description="Disordered" evidence="2">
    <location>
        <begin position="173"/>
        <end position="218"/>
    </location>
</feature>
<dbReference type="GO" id="GO:0005634">
    <property type="term" value="C:nucleus"/>
    <property type="evidence" value="ECO:0007669"/>
    <property type="project" value="TreeGrafter"/>
</dbReference>
<protein>
    <submittedName>
        <fullName evidence="3">Uncharacterized protein</fullName>
    </submittedName>
</protein>
<dbReference type="GO" id="GO:0045944">
    <property type="term" value="P:positive regulation of transcription by RNA polymerase II"/>
    <property type="evidence" value="ECO:0007669"/>
    <property type="project" value="TreeGrafter"/>
</dbReference>
<dbReference type="Proteomes" id="UP001265746">
    <property type="component" value="Unassembled WGS sequence"/>
</dbReference>
<evidence type="ECO:0000313" key="3">
    <source>
        <dbReference type="EMBL" id="KAK2597155.1"/>
    </source>
</evidence>
<dbReference type="AlphaFoldDB" id="A0AAD9VX94"/>
<organism evidence="3 4">
    <name type="scientific">Phomopsis amygdali</name>
    <name type="common">Fusicoccum amygdali</name>
    <dbReference type="NCBI Taxonomy" id="1214568"/>
    <lineage>
        <taxon>Eukaryota</taxon>
        <taxon>Fungi</taxon>
        <taxon>Dikarya</taxon>
        <taxon>Ascomycota</taxon>
        <taxon>Pezizomycotina</taxon>
        <taxon>Sordariomycetes</taxon>
        <taxon>Sordariomycetidae</taxon>
        <taxon>Diaporthales</taxon>
        <taxon>Diaporthaceae</taxon>
        <taxon>Diaporthe</taxon>
    </lineage>
</organism>
<sequence length="592" mass="65434">MPPPRPQSETKKRRPGCDGCRSSTSRLYDQFSHPLANVTMHLTSANGATGDTKEQCSQCVKRGQPCVRGIRVRFRHTYNPGLDQSQYNFDSDQTWCKTTNKRIRFVDETEEVASFYEGDVSDDDDDGFQGGTLFQDLPSPDASTALSPTPTARAAPSRSAFFNDTGSAIASSTSRAYYEQEAGPRQSLPDYPGPRTPALNVFPTPSSFPSPETAHSNNPHPLYPRVDASLLPLKNAHEAELIFQFSVQIAPQFDTGDHEKTFASVLPNKSSICPLLSKAILAVTAKSTRINRGGSPSPEEEAYLRDAFQELAPILSGCVVGMVDESTGLLAAAVLLQHHMVVQTPREKPIAESDSLDMRLIQSKLVLELVDFVGQPVLWASVRQSIYMAIMHQKPPVLYRECLNIDPTATSPGDDRKWAARITLLLVDVICYCFGEDKSLAEHTTLVEYAEEWMKNRPETFSPVFVCKEDDRPFPEIFLLNENVVLGLQYYHLVRILLIAYDPGIPRLGLEQKAAVRSMDDTLREDVRIVCGIADAISDVNNAHLAASMAIALAGDRFDDPDEQQALMDVLVRTEKGLNWSTLPAREALGQS</sequence>
<dbReference type="GO" id="GO:0003700">
    <property type="term" value="F:DNA-binding transcription factor activity"/>
    <property type="evidence" value="ECO:0007669"/>
    <property type="project" value="TreeGrafter"/>
</dbReference>
<dbReference type="PANTHER" id="PTHR37534:SF2">
    <property type="entry name" value="N-ACETYLTRANSFERASE DOMAIN-CONTAINING PROTEIN"/>
    <property type="match status" value="1"/>
</dbReference>
<reference evidence="3" key="1">
    <citation type="submission" date="2023-06" db="EMBL/GenBank/DDBJ databases">
        <authorList>
            <person name="Noh H."/>
        </authorList>
    </citation>
    <scope>NUCLEOTIDE SEQUENCE</scope>
    <source>
        <strain evidence="3">DUCC20226</strain>
    </source>
</reference>
<keyword evidence="4" id="KW-1185">Reference proteome</keyword>
<dbReference type="GO" id="GO:0000976">
    <property type="term" value="F:transcription cis-regulatory region binding"/>
    <property type="evidence" value="ECO:0007669"/>
    <property type="project" value="TreeGrafter"/>
</dbReference>
<evidence type="ECO:0000256" key="1">
    <source>
        <dbReference type="ARBA" id="ARBA00023242"/>
    </source>
</evidence>
<accession>A0AAD9VX94</accession>